<feature type="region of interest" description="Disordered" evidence="11">
    <location>
        <begin position="1"/>
        <end position="66"/>
    </location>
</feature>
<dbReference type="GO" id="GO:0009523">
    <property type="term" value="C:photosystem II"/>
    <property type="evidence" value="ECO:0007669"/>
    <property type="project" value="UniProtKB-KW"/>
</dbReference>
<reference evidence="13" key="1">
    <citation type="submission" date="2019-03" db="EMBL/GenBank/DDBJ databases">
        <authorList>
            <person name="Mank J."/>
            <person name="Almeida P."/>
        </authorList>
    </citation>
    <scope>NUCLEOTIDE SEQUENCE</scope>
    <source>
        <strain evidence="13">78183</strain>
    </source>
</reference>
<keyword evidence="8" id="KW-0157">Chromophore</keyword>
<feature type="compositionally biased region" description="Polar residues" evidence="11">
    <location>
        <begin position="1098"/>
        <end position="1107"/>
    </location>
</feature>
<name>A0A6N2MX22_SALVM</name>
<evidence type="ECO:0000256" key="11">
    <source>
        <dbReference type="SAM" id="MobiDB-lite"/>
    </source>
</evidence>
<evidence type="ECO:0000256" key="8">
    <source>
        <dbReference type="ARBA" id="ARBA00022991"/>
    </source>
</evidence>
<dbReference type="InterPro" id="IPR036001">
    <property type="entry name" value="PS_II_antenna-like_sf"/>
</dbReference>
<evidence type="ECO:0000256" key="4">
    <source>
        <dbReference type="ARBA" id="ARBA00022531"/>
    </source>
</evidence>
<evidence type="ECO:0000256" key="1">
    <source>
        <dbReference type="ARBA" id="ARBA00004141"/>
    </source>
</evidence>
<evidence type="ECO:0000256" key="7">
    <source>
        <dbReference type="ARBA" id="ARBA00022989"/>
    </source>
</evidence>
<feature type="compositionally biased region" description="Basic residues" evidence="11">
    <location>
        <begin position="12"/>
        <end position="23"/>
    </location>
</feature>
<organism evidence="13">
    <name type="scientific">Salix viminalis</name>
    <name type="common">Common osier</name>
    <name type="synonym">Basket willow</name>
    <dbReference type="NCBI Taxonomy" id="40686"/>
    <lineage>
        <taxon>Eukaryota</taxon>
        <taxon>Viridiplantae</taxon>
        <taxon>Streptophyta</taxon>
        <taxon>Embryophyta</taxon>
        <taxon>Tracheophyta</taxon>
        <taxon>Spermatophyta</taxon>
        <taxon>Magnoliopsida</taxon>
        <taxon>eudicotyledons</taxon>
        <taxon>Gunneridae</taxon>
        <taxon>Pentapetalae</taxon>
        <taxon>rosids</taxon>
        <taxon>fabids</taxon>
        <taxon>Malpighiales</taxon>
        <taxon>Salicaceae</taxon>
        <taxon>Saliceae</taxon>
        <taxon>Salix</taxon>
    </lineage>
</organism>
<dbReference type="Pfam" id="PF00421">
    <property type="entry name" value="PSII"/>
    <property type="match status" value="1"/>
</dbReference>
<protein>
    <submittedName>
        <fullName evidence="13">Uncharacterized protein</fullName>
    </submittedName>
</protein>
<dbReference type="PANTHER" id="PTHR30371:SF0">
    <property type="entry name" value="SEC-INDEPENDENT PROTEIN TRANSLOCASE PROTEIN TATC, CHLOROPLASTIC-RELATED"/>
    <property type="match status" value="1"/>
</dbReference>
<evidence type="ECO:0000256" key="5">
    <source>
        <dbReference type="ARBA" id="ARBA00022640"/>
    </source>
</evidence>
<comment type="similarity">
    <text evidence="2">Belongs to the TatC family.</text>
</comment>
<keyword evidence="7 12" id="KW-1133">Transmembrane helix</keyword>
<dbReference type="InterPro" id="IPR000932">
    <property type="entry name" value="PS_antenna-like"/>
</dbReference>
<dbReference type="GO" id="GO:0009767">
    <property type="term" value="P:photosynthetic electron transport chain"/>
    <property type="evidence" value="ECO:0007669"/>
    <property type="project" value="InterPro"/>
</dbReference>
<comment type="subcellular location">
    <subcellularLocation>
        <location evidence="1">Membrane</location>
        <topology evidence="1">Multi-pass membrane protein</topology>
    </subcellularLocation>
</comment>
<dbReference type="AlphaFoldDB" id="A0A6N2MX22"/>
<dbReference type="GO" id="GO:0043953">
    <property type="term" value="P:protein transport by the Tat complex"/>
    <property type="evidence" value="ECO:0007669"/>
    <property type="project" value="TreeGrafter"/>
</dbReference>
<sequence length="1263" mass="141337">MQKAIESSRARANPRKSYSKVKGNKMPNPGKLGAKAYQFPSKGNKGGHQTNSSLNGNSLRMPQDRISKSTSDWIPRGWTNQLLWGTKDEIQSIPPFKWFSLLLVPVPNSSPGSSQCLALSILRGCNINKFAHDQVPVIVIRLPEPRGLSVETSTNNRRFLIVFPLLTAALFTPPDIWCQIVARFLISLIIELAIFVASIVQVREEIITHRRLLTVSLRSGMSDASGKRRFREARRAKPLMSWRRLYLRKSAKKLRFHMCYILSIERELLRTAFIPFLRRYSMGLPWYRVHTVVLNDPGRLLAVHIMHTALVAAVFDPSDPVLDPMWRQGMFVIPFMTRLGITNSWGGWSITGGTITNPGIWSYEGVAGAHIVFSGLCFLAAIWHWVYWDLEIFCDERTGKPSLDLPKIFGIHLFLSGVACFGIVWSWNMVSDPYGLTGTICKSSVGCQRLGFSETFQDRRNRRQRQDSGSHSSLFNKIGLEYATSYLQVVHRSVGPDSFPVEEKSPSLYKYKDIKNIEKGKEPALSLEVVSLAHVYTQFKAAPEEVGPTAPWLEAKLAAPLSTEQRHIHRAQRTDWVKSPTWFSVGRNSQRSDLSQGKTAATFVDRPTEDLVFVKHGERSHVSAGSCASIHWAFVLDFLSGAVLSAAFLSSLAAGAREGADMVSNPDERDDWCYIYPYLLFLITHSVDYIQLRTTRTIDDPRASRLKCGIGCSKPSRDWEQSRYNSALTAGAVTQSFLVLAKSARVLNLVEFSAGRIRAGVQTCSGDGPKPDKGDINACRAGRRRPWAEWALAIPTLRMSTTSGLDSSSSLAMASFSWRLDEGQDIGKVLLLFSRSYVLNYDSYWSEKSSRRTLTWKWKTESQSLETKGLKDQEAVSTLGLGTSVPLAANSTLLSSAHLLIFNETSSIVAFIELVLVAYFDESETPPYLPITSGLIPVSGSNSSNTRNVSASYRALLGRPWIHNNYVVPSTFHQCFKYKADGDIYIYIHTPVRKKENRSLRVVLSGLQNRLKDPYWGSDSGSDDDEVLPKPSPPSQSQPKLPERVTAPLTKVQVSNVENLKTFVVKPRNKGQKGILYYKSSPQPLSHDDINIEEEHVTSSQTSYNGGSKSSVEARSRSSNREGKARRALSIVVETMPFPLDSKAPLSSLPSCFLTTTTYCLYHPERTRAFTHPNGVEPSLPFLGSLHLLDSFSFDPFPKRRRGIGRSLLTLDRGATLIAYGSYLARLALDYLRILTSIADWRYTDSYSRLHRLMLAFLLIPSL</sequence>
<feature type="compositionally biased region" description="Polar residues" evidence="11">
    <location>
        <begin position="47"/>
        <end position="60"/>
    </location>
</feature>
<feature type="transmembrane region" description="Helical" evidence="12">
    <location>
        <begin position="158"/>
        <end position="174"/>
    </location>
</feature>
<keyword evidence="9 12" id="KW-0472">Membrane</keyword>
<dbReference type="GO" id="GO:0009977">
    <property type="term" value="F:proton motive force dependent protein transmembrane transporter activity"/>
    <property type="evidence" value="ECO:0007669"/>
    <property type="project" value="TreeGrafter"/>
</dbReference>
<evidence type="ECO:0000256" key="9">
    <source>
        <dbReference type="ARBA" id="ARBA00023136"/>
    </source>
</evidence>
<feature type="compositionally biased region" description="Basic and acidic residues" evidence="11">
    <location>
        <begin position="1112"/>
        <end position="1125"/>
    </location>
</feature>
<proteinExistence type="inferred from homology"/>
<keyword evidence="3" id="KW-0148">Chlorophyll</keyword>
<evidence type="ECO:0000256" key="12">
    <source>
        <dbReference type="SAM" id="Phobius"/>
    </source>
</evidence>
<dbReference type="GO" id="GO:0065002">
    <property type="term" value="P:intracellular protein transmembrane transport"/>
    <property type="evidence" value="ECO:0007669"/>
    <property type="project" value="TreeGrafter"/>
</dbReference>
<evidence type="ECO:0000313" key="13">
    <source>
        <dbReference type="EMBL" id="VFU58045.1"/>
    </source>
</evidence>
<evidence type="ECO:0000256" key="6">
    <source>
        <dbReference type="ARBA" id="ARBA00022692"/>
    </source>
</evidence>
<feature type="transmembrane region" description="Helical" evidence="12">
    <location>
        <begin position="366"/>
        <end position="388"/>
    </location>
</feature>
<keyword evidence="10" id="KW-0604">Photosystem II</keyword>
<evidence type="ECO:0000256" key="2">
    <source>
        <dbReference type="ARBA" id="ARBA00008882"/>
    </source>
</evidence>
<dbReference type="InterPro" id="IPR002033">
    <property type="entry name" value="TatC"/>
</dbReference>
<keyword evidence="5" id="KW-0934">Plastid</keyword>
<keyword evidence="6 12" id="KW-0812">Transmembrane</keyword>
<evidence type="ECO:0000256" key="3">
    <source>
        <dbReference type="ARBA" id="ARBA00022494"/>
    </source>
</evidence>
<feature type="region of interest" description="Disordered" evidence="11">
    <location>
        <begin position="1096"/>
        <end position="1126"/>
    </location>
</feature>
<feature type="transmembrane region" description="Helical" evidence="12">
    <location>
        <begin position="180"/>
        <end position="202"/>
    </location>
</feature>
<evidence type="ECO:0000256" key="10">
    <source>
        <dbReference type="ARBA" id="ARBA00023276"/>
    </source>
</evidence>
<feature type="region of interest" description="Disordered" evidence="11">
    <location>
        <begin position="1014"/>
        <end position="1044"/>
    </location>
</feature>
<dbReference type="PANTHER" id="PTHR30371">
    <property type="entry name" value="SEC-INDEPENDENT PROTEIN TRANSLOCASE PROTEIN TATC"/>
    <property type="match status" value="1"/>
</dbReference>
<dbReference type="GO" id="GO:0016168">
    <property type="term" value="F:chlorophyll binding"/>
    <property type="evidence" value="ECO:0007669"/>
    <property type="project" value="UniProtKB-KW"/>
</dbReference>
<dbReference type="GO" id="GO:0033281">
    <property type="term" value="C:TAT protein transport complex"/>
    <property type="evidence" value="ECO:0007669"/>
    <property type="project" value="TreeGrafter"/>
</dbReference>
<keyword evidence="4" id="KW-0602">Photosynthesis</keyword>
<dbReference type="EMBL" id="CAADRP010001964">
    <property type="protein sequence ID" value="VFU58045.1"/>
    <property type="molecule type" value="Genomic_DNA"/>
</dbReference>
<feature type="transmembrane region" description="Helical" evidence="12">
    <location>
        <begin position="408"/>
        <end position="427"/>
    </location>
</feature>
<accession>A0A6N2MX22</accession>
<gene>
    <name evidence="13" type="ORF">SVIM_LOCUS422133</name>
</gene>
<dbReference type="SUPFAM" id="SSF161077">
    <property type="entry name" value="Photosystem II antenna protein-like"/>
    <property type="match status" value="1"/>
</dbReference>